<feature type="region of interest" description="Disordered" evidence="1">
    <location>
        <begin position="456"/>
        <end position="477"/>
    </location>
</feature>
<proteinExistence type="predicted"/>
<gene>
    <name evidence="2" type="ORF">GX51_06583</name>
</gene>
<dbReference type="PANTHER" id="PTHR31904:SF1">
    <property type="entry name" value="BYPASS OF STOP CODON PROTEIN 5-RELATED"/>
    <property type="match status" value="1"/>
</dbReference>
<evidence type="ECO:0000313" key="3">
    <source>
        <dbReference type="Proteomes" id="UP000224080"/>
    </source>
</evidence>
<dbReference type="OrthoDB" id="2283785at2759"/>
<protein>
    <submittedName>
        <fullName evidence="2">Uncharacterized protein</fullName>
    </submittedName>
</protein>
<feature type="compositionally biased region" description="Polar residues" evidence="1">
    <location>
        <begin position="522"/>
        <end position="542"/>
    </location>
</feature>
<reference evidence="2 3" key="1">
    <citation type="submission" date="2017-10" db="EMBL/GenBank/DDBJ databases">
        <title>Comparative genomics in systemic dimorphic fungi from Ajellomycetaceae.</title>
        <authorList>
            <person name="Munoz J.F."/>
            <person name="Mcewen J.G."/>
            <person name="Clay O.K."/>
            <person name="Cuomo C.A."/>
        </authorList>
    </citation>
    <scope>NUCLEOTIDE SEQUENCE [LARGE SCALE GENOMIC DNA]</scope>
    <source>
        <strain evidence="2 3">UAMH130</strain>
    </source>
</reference>
<feature type="region of interest" description="Disordered" evidence="1">
    <location>
        <begin position="493"/>
        <end position="542"/>
    </location>
</feature>
<evidence type="ECO:0000313" key="2">
    <source>
        <dbReference type="EMBL" id="PGG98848.1"/>
    </source>
</evidence>
<dbReference type="InterPro" id="IPR014752">
    <property type="entry name" value="Arrestin-like_C"/>
</dbReference>
<feature type="compositionally biased region" description="Polar residues" evidence="1">
    <location>
        <begin position="506"/>
        <end position="515"/>
    </location>
</feature>
<name>A0A2B7WQJ0_9EURO</name>
<dbReference type="EMBL" id="PDNC01000111">
    <property type="protein sequence ID" value="PGG98848.1"/>
    <property type="molecule type" value="Genomic_DNA"/>
</dbReference>
<dbReference type="Proteomes" id="UP000224080">
    <property type="component" value="Unassembled WGS sequence"/>
</dbReference>
<evidence type="ECO:0000256" key="1">
    <source>
        <dbReference type="SAM" id="MobiDB-lite"/>
    </source>
</evidence>
<dbReference type="AlphaFoldDB" id="A0A2B7WQJ0"/>
<dbReference type="PANTHER" id="PTHR31904">
    <property type="entry name" value="BYPASS OF STOP CODON PROTEIN 5-RELATED"/>
    <property type="match status" value="1"/>
</dbReference>
<keyword evidence="3" id="KW-1185">Reference proteome</keyword>
<comment type="caution">
    <text evidence="2">The sequence shown here is derived from an EMBL/GenBank/DDBJ whole genome shotgun (WGS) entry which is preliminary data.</text>
</comment>
<organism evidence="2 3">
    <name type="scientific">Blastomyces parvus</name>
    <dbReference type="NCBI Taxonomy" id="2060905"/>
    <lineage>
        <taxon>Eukaryota</taxon>
        <taxon>Fungi</taxon>
        <taxon>Dikarya</taxon>
        <taxon>Ascomycota</taxon>
        <taxon>Pezizomycotina</taxon>
        <taxon>Eurotiomycetes</taxon>
        <taxon>Eurotiomycetidae</taxon>
        <taxon>Onygenales</taxon>
        <taxon>Ajellomycetaceae</taxon>
        <taxon>Blastomyces</taxon>
    </lineage>
</organism>
<dbReference type="Gene3D" id="2.60.40.640">
    <property type="match status" value="1"/>
</dbReference>
<sequence>MTTSVTGRSSNTFDALSLRSKPSVIISLKDQQGSPINSYTTLDKIEGEVSITSDYDVSFANLSISFEGTSRTVIESPGVSGPAIGRYSAFHTFLRLAQPIDEQQYPQHRIIGAGQTYTFPFTFVVPEHLLPNSCTHKHNHPQVHAEHTLLPPSLGDPTISGNGATLLDDMTPQMTQIQYAIRAQLFKASPIDASLRSFVDIKQKVRVIPAVDQAPPLSVLDDSDEYRLRKEKDVKKGALRGKIGRIVMAAAQPKAIPVPASSSTQSAEGTPSTMVTVHLRFDPTKEDQQPPRLSRIWTRLKVNTFFAAEPWVDIPTKTTSLTWALNRGVYTDTVSLAARCVASASWKKHTGTSPCASAASSLHRRGSLRSIDSVESLIGPSAEYAGETYYTASILVPISLPPTRAYLPTFHSCISSRTYALEISLSYHTPNASLTAPTLALRVPVQISTTESLAEASAARGRAERSSNRNSGDEFFTPRSIAPLQVDFAERSTTLSAGAGRGRSDTVLSAESTVSMAPPEYSNVSSPFARPQSNPTVVRTAC</sequence>
<dbReference type="InterPro" id="IPR039634">
    <property type="entry name" value="Bul1-like"/>
</dbReference>
<accession>A0A2B7WQJ0</accession>
<dbReference type="STRING" id="2060905.A0A2B7WQJ0"/>